<organism evidence="4 5">
    <name type="scientific">Desulfotomaculum nigrificans (strain DSM 14880 / VKM B-2319 / CO-1-SRB)</name>
    <name type="common">Desulfotomaculum carboxydivorans</name>
    <dbReference type="NCBI Taxonomy" id="868595"/>
    <lineage>
        <taxon>Bacteria</taxon>
        <taxon>Bacillati</taxon>
        <taxon>Bacillota</taxon>
        <taxon>Clostridia</taxon>
        <taxon>Eubacteriales</taxon>
        <taxon>Desulfotomaculaceae</taxon>
        <taxon>Desulfotomaculum</taxon>
    </lineage>
</organism>
<name>F6B9R8_DESCC</name>
<keyword evidence="2" id="KW-0802">TPR repeat</keyword>
<dbReference type="Pfam" id="PF00535">
    <property type="entry name" value="Glycos_transf_2"/>
    <property type="match status" value="1"/>
</dbReference>
<dbReference type="PANTHER" id="PTHR43630:SF2">
    <property type="entry name" value="GLYCOSYLTRANSFERASE"/>
    <property type="match status" value="1"/>
</dbReference>
<gene>
    <name evidence="4" type="ordered locus">Desca_0887</name>
</gene>
<evidence type="ECO:0000256" key="1">
    <source>
        <dbReference type="ARBA" id="ARBA00022737"/>
    </source>
</evidence>
<dbReference type="AlphaFoldDB" id="F6B9R8"/>
<dbReference type="Gene3D" id="3.90.550.10">
    <property type="entry name" value="Spore Coat Polysaccharide Biosynthesis Protein SpsA, Chain A"/>
    <property type="match status" value="1"/>
</dbReference>
<dbReference type="Pfam" id="PF07719">
    <property type="entry name" value="TPR_2"/>
    <property type="match status" value="1"/>
</dbReference>
<dbReference type="SMART" id="SM00028">
    <property type="entry name" value="TPR"/>
    <property type="match status" value="5"/>
</dbReference>
<dbReference type="SUPFAM" id="SSF53448">
    <property type="entry name" value="Nucleotide-diphospho-sugar transferases"/>
    <property type="match status" value="1"/>
</dbReference>
<dbReference type="EMBL" id="CP002736">
    <property type="protein sequence ID" value="AEF93766.1"/>
    <property type="molecule type" value="Genomic_DNA"/>
</dbReference>
<evidence type="ECO:0000256" key="2">
    <source>
        <dbReference type="ARBA" id="ARBA00022803"/>
    </source>
</evidence>
<dbReference type="CDD" id="cd02511">
    <property type="entry name" value="Beta4Glucosyltransferase"/>
    <property type="match status" value="1"/>
</dbReference>
<dbReference type="eggNOG" id="COG0463">
    <property type="taxonomic scope" value="Bacteria"/>
</dbReference>
<dbReference type="Pfam" id="PF13181">
    <property type="entry name" value="TPR_8"/>
    <property type="match status" value="2"/>
</dbReference>
<evidence type="ECO:0000313" key="4">
    <source>
        <dbReference type="EMBL" id="AEF93766.1"/>
    </source>
</evidence>
<dbReference type="InterPro" id="IPR013105">
    <property type="entry name" value="TPR_2"/>
</dbReference>
<dbReference type="Pfam" id="PF12895">
    <property type="entry name" value="ANAPC3"/>
    <property type="match status" value="1"/>
</dbReference>
<dbReference type="Gene3D" id="1.25.40.10">
    <property type="entry name" value="Tetratricopeptide repeat domain"/>
    <property type="match status" value="2"/>
</dbReference>
<dbReference type="PANTHER" id="PTHR43630">
    <property type="entry name" value="POLY-BETA-1,6-N-ACETYL-D-GLUCOSAMINE SYNTHASE"/>
    <property type="match status" value="1"/>
</dbReference>
<keyword evidence="5" id="KW-1185">Reference proteome</keyword>
<dbReference type="InterPro" id="IPR001173">
    <property type="entry name" value="Glyco_trans_2-like"/>
</dbReference>
<evidence type="ECO:0000259" key="3">
    <source>
        <dbReference type="Pfam" id="PF00535"/>
    </source>
</evidence>
<dbReference type="InterPro" id="IPR019734">
    <property type="entry name" value="TPR_rpt"/>
</dbReference>
<dbReference type="HOGENOM" id="CLU_023736_1_0_9"/>
<accession>F6B9R8</accession>
<sequence>MISLCMIIKNEEHNLPRCLSSAKDCVDEIIVVDTGSDDNSVEIAKQFGAKVFFYQWDDDFAAARNFSISKATGDWVIYLDADEELEPDCASRFRALAENPEVEGYYFHINNLCDNDDALRHINVRMFRNKPQYRFDGQLHEQILNAIQDSNPGHQSPVVDSGITILHYGYLYSEFLAKNKAQRNYRINKRLVDQWPDNPFYLYTLGCSCINLGNLTEATDYFRKALKYIDFRATYAPSVFISLISCLIRTGELDEAMEQIHRCQQQFPDYADIYFVEGELAARLGLVEKARVCFEKCLSLGEQVQGKFTTKTGVGSFRPMFELAQLYQAQGDLEKAIHYQLQGIKYKDDISQYVTLARLLKTYLKDDVRLLSILRELCQQKDKVKECLTLGQILYDIGAYDLAIRLLDEAPAGPGEIAYLKAQCLLKINGYREAIETLKQIKPGSQLYQNSLPSLVLAHWLATPPLDAAGLLRSGNRQHGEAYETFLCINEHLFKRHPETKIDANSKAFKKLVDQLISLNQAELLVQILTLGGLDTPYSKVWYLTQPPMNPTKLELAAKLALLELKQGSRQPDYPYVLGWYFYDHDELASAQQMLLQAIKLNPADRYKKLLKETYRKQCLNMVKTALQHYPDNPKFSRWLIDIQKDRIQYAGLKGVH</sequence>
<feature type="domain" description="Glycosyltransferase 2-like" evidence="3">
    <location>
        <begin position="3"/>
        <end position="123"/>
    </location>
</feature>
<evidence type="ECO:0000313" key="5">
    <source>
        <dbReference type="Proteomes" id="UP000009226"/>
    </source>
</evidence>
<dbReference type="InterPro" id="IPR029044">
    <property type="entry name" value="Nucleotide-diphossugar_trans"/>
</dbReference>
<dbReference type="KEGG" id="dca:Desca_0887"/>
<keyword evidence="1" id="KW-0677">Repeat</keyword>
<keyword evidence="4" id="KW-0808">Transferase</keyword>
<reference evidence="4" key="1">
    <citation type="submission" date="2011-05" db="EMBL/GenBank/DDBJ databases">
        <title>Complete sequence of Desulfotomaculum carboxydivorans CO-1-SRB.</title>
        <authorList>
            <consortium name="US DOE Joint Genome Institute"/>
            <person name="Lucas S."/>
            <person name="Han J."/>
            <person name="Lapidus A."/>
            <person name="Cheng J.-F."/>
            <person name="Goodwin L."/>
            <person name="Pitluck S."/>
            <person name="Peters L."/>
            <person name="Mikhailova N."/>
            <person name="Lu M."/>
            <person name="Han C."/>
            <person name="Tapia R."/>
            <person name="Land M."/>
            <person name="Hauser L."/>
            <person name="Kyrpides N."/>
            <person name="Ivanova N."/>
            <person name="Pagani I."/>
            <person name="Stams A."/>
            <person name="Plugge C."/>
            <person name="Muyzer G."/>
            <person name="Kuever J."/>
            <person name="Parshina S."/>
            <person name="Ivanova A."/>
            <person name="Nazina T."/>
            <person name="Woyke T."/>
        </authorList>
    </citation>
    <scope>NUCLEOTIDE SEQUENCE [LARGE SCALE GENOMIC DNA]</scope>
    <source>
        <strain evidence="4">CO-1-SRB</strain>
    </source>
</reference>
<dbReference type="STRING" id="868595.Desca_0887"/>
<dbReference type="InterPro" id="IPR011990">
    <property type="entry name" value="TPR-like_helical_dom_sf"/>
</dbReference>
<dbReference type="GO" id="GO:0016740">
    <property type="term" value="F:transferase activity"/>
    <property type="evidence" value="ECO:0007669"/>
    <property type="project" value="UniProtKB-KW"/>
</dbReference>
<dbReference type="SUPFAM" id="SSF48452">
    <property type="entry name" value="TPR-like"/>
    <property type="match status" value="2"/>
</dbReference>
<dbReference type="eggNOG" id="COG0457">
    <property type="taxonomic scope" value="Bacteria"/>
</dbReference>
<dbReference type="RefSeq" id="WP_013809901.1">
    <property type="nucleotide sequence ID" value="NC_015565.1"/>
</dbReference>
<proteinExistence type="predicted"/>
<dbReference type="Proteomes" id="UP000009226">
    <property type="component" value="Chromosome"/>
</dbReference>
<protein>
    <submittedName>
        <fullName evidence="4">Glycosyl transferase family 2</fullName>
    </submittedName>
</protein>